<organism evidence="1 2">
    <name type="scientific">Virgibacillus dokdonensis</name>
    <dbReference type="NCBI Taxonomy" id="302167"/>
    <lineage>
        <taxon>Bacteria</taxon>
        <taxon>Bacillati</taxon>
        <taxon>Bacillota</taxon>
        <taxon>Bacilli</taxon>
        <taxon>Bacillales</taxon>
        <taxon>Bacillaceae</taxon>
        <taxon>Virgibacillus</taxon>
    </lineage>
</organism>
<proteinExistence type="predicted"/>
<gene>
    <name evidence="1" type="ORF">V2W34_06735</name>
</gene>
<dbReference type="InterPro" id="IPR014967">
    <property type="entry name" value="Uncharacterised_YugN-like"/>
</dbReference>
<evidence type="ECO:0000313" key="1">
    <source>
        <dbReference type="EMBL" id="MEF2291712.1"/>
    </source>
</evidence>
<keyword evidence="2" id="KW-1185">Reference proteome</keyword>
<dbReference type="EMBL" id="JAZHPM010000009">
    <property type="protein sequence ID" value="MEF2291712.1"/>
    <property type="molecule type" value="Genomic_DNA"/>
</dbReference>
<dbReference type="Gene3D" id="3.30.310.100">
    <property type="entry name" value="YugN-like"/>
    <property type="match status" value="1"/>
</dbReference>
<protein>
    <submittedName>
        <fullName evidence="1">YugN family protein</fullName>
    </submittedName>
</protein>
<dbReference type="RefSeq" id="WP_077703198.1">
    <property type="nucleotide sequence ID" value="NZ_JAZHPM010000009.1"/>
</dbReference>
<dbReference type="InterPro" id="IPR036491">
    <property type="entry name" value="YugN-like_sf"/>
</dbReference>
<evidence type="ECO:0000313" key="2">
    <source>
        <dbReference type="Proteomes" id="UP001356080"/>
    </source>
</evidence>
<dbReference type="Pfam" id="PF08868">
    <property type="entry name" value="YugN"/>
    <property type="match status" value="1"/>
</dbReference>
<sequence length="139" mass="15819">MVPIQTSLEDETYALFKLEEVLKPIGFVIGSSWEYDHGYLDIKLDDRGTYYFLRIPFKAIAGALDSPGVIVRLQQPFVLGHQYESGNDIDSRNGAVQGLVNQFQTPTDPDTDIPKEYIDMGKDYIKEVEALLIPRQEYD</sequence>
<comment type="caution">
    <text evidence="1">The sequence shown here is derived from an EMBL/GenBank/DDBJ whole genome shotgun (WGS) entry which is preliminary data.</text>
</comment>
<name>A0ABU7VDQ3_9BACI</name>
<dbReference type="Proteomes" id="UP001356080">
    <property type="component" value="Unassembled WGS sequence"/>
</dbReference>
<accession>A0ABU7VDQ3</accession>
<dbReference type="SUPFAM" id="SSF160755">
    <property type="entry name" value="YugN-like"/>
    <property type="match status" value="1"/>
</dbReference>
<reference evidence="1 2" key="1">
    <citation type="submission" date="2024-01" db="EMBL/GenBank/DDBJ databases">
        <title>Survival strategy associated with biotechnological potential of Virgibacillus dokdonensis T4.6 isolated from salt-fermented shrimp paste.</title>
        <authorList>
            <person name="Doan T.V."/>
            <person name="Quach N.T."/>
            <person name="Phi Q.-T."/>
        </authorList>
    </citation>
    <scope>NUCLEOTIDE SEQUENCE [LARGE SCALE GENOMIC DNA]</scope>
    <source>
        <strain evidence="1 2">T4.6</strain>
    </source>
</reference>